<evidence type="ECO:0000256" key="3">
    <source>
        <dbReference type="ARBA" id="ARBA00022763"/>
    </source>
</evidence>
<dbReference type="InterPro" id="IPR003593">
    <property type="entry name" value="AAA+_ATPase"/>
</dbReference>
<dbReference type="Gene3D" id="3.40.50.300">
    <property type="entry name" value="P-loop containing nucleotide triphosphate hydrolases"/>
    <property type="match status" value="1"/>
</dbReference>
<feature type="region of interest" description="Lon-protease-like" evidence="11">
    <location>
        <begin position="383"/>
        <end position="484"/>
    </location>
</feature>
<feature type="binding site" evidence="11">
    <location>
        <begin position="97"/>
        <end position="104"/>
    </location>
    <ligand>
        <name>ATP</name>
        <dbReference type="ChEBI" id="CHEBI:30616"/>
    </ligand>
</feature>
<evidence type="ECO:0000313" key="15">
    <source>
        <dbReference type="EMBL" id="OGH94530.1"/>
    </source>
</evidence>
<dbReference type="GO" id="GO:0008270">
    <property type="term" value="F:zinc ion binding"/>
    <property type="evidence" value="ECO:0007669"/>
    <property type="project" value="UniProtKB-KW"/>
</dbReference>
<dbReference type="PROSITE" id="PS50162">
    <property type="entry name" value="RECA_2"/>
    <property type="match status" value="1"/>
</dbReference>
<evidence type="ECO:0000259" key="14">
    <source>
        <dbReference type="PROSITE" id="PS50162"/>
    </source>
</evidence>
<dbReference type="EMBL" id="MFRE01000008">
    <property type="protein sequence ID" value="OGH94530.1"/>
    <property type="molecule type" value="Genomic_DNA"/>
</dbReference>
<dbReference type="GO" id="GO:0005524">
    <property type="term" value="F:ATP binding"/>
    <property type="evidence" value="ECO:0007669"/>
    <property type="project" value="UniProtKB-UniRule"/>
</dbReference>
<evidence type="ECO:0000256" key="7">
    <source>
        <dbReference type="ARBA" id="ARBA00022840"/>
    </source>
</evidence>
<dbReference type="GO" id="GO:0003684">
    <property type="term" value="F:damaged DNA binding"/>
    <property type="evidence" value="ECO:0007669"/>
    <property type="project" value="InterPro"/>
</dbReference>
<keyword evidence="10 11" id="KW-0234">DNA repair</keyword>
<dbReference type="InterPro" id="IPR020568">
    <property type="entry name" value="Ribosomal_Su5_D2-typ_SF"/>
</dbReference>
<keyword evidence="8 11" id="KW-0346">Stress response</keyword>
<dbReference type="NCBIfam" id="TIGR00416">
    <property type="entry name" value="sms"/>
    <property type="match status" value="1"/>
</dbReference>
<dbReference type="AlphaFoldDB" id="A0A1F6PER0"/>
<feature type="short sequence motif" description="RadA KNRFG motif" evidence="11">
    <location>
        <begin position="284"/>
        <end position="288"/>
    </location>
</feature>
<accession>A0A1F6PER0</accession>
<evidence type="ECO:0000256" key="9">
    <source>
        <dbReference type="ARBA" id="ARBA00023125"/>
    </source>
</evidence>
<dbReference type="InterPro" id="IPR014721">
    <property type="entry name" value="Ribsml_uS5_D2-typ_fold_subgr"/>
</dbReference>
<dbReference type="SUPFAM" id="SSF52540">
    <property type="entry name" value="P-loop containing nucleoside triphosphate hydrolases"/>
    <property type="match status" value="1"/>
</dbReference>
<dbReference type="Gene3D" id="3.30.230.10">
    <property type="match status" value="1"/>
</dbReference>
<name>A0A1F6PER0_9BACT</name>
<keyword evidence="4 13" id="KW-0863">Zinc-finger</keyword>
<dbReference type="Pfam" id="PF13481">
    <property type="entry name" value="AAA_25"/>
    <property type="match status" value="1"/>
</dbReference>
<comment type="caution">
    <text evidence="15">The sequence shown here is derived from an EMBL/GenBank/DDBJ whole genome shotgun (WGS) entry which is preliminary data.</text>
</comment>
<evidence type="ECO:0000256" key="5">
    <source>
        <dbReference type="ARBA" id="ARBA00022801"/>
    </source>
</evidence>
<dbReference type="InterPro" id="IPR020588">
    <property type="entry name" value="RecA_ATP-bd"/>
</dbReference>
<keyword evidence="3 11" id="KW-0227">DNA damage</keyword>
<evidence type="ECO:0000256" key="13">
    <source>
        <dbReference type="RuleBase" id="RU003555"/>
    </source>
</evidence>
<dbReference type="InterPro" id="IPR027417">
    <property type="entry name" value="P-loop_NTPase"/>
</dbReference>
<gene>
    <name evidence="11" type="primary">radA</name>
    <name evidence="15" type="ORF">A2538_00090</name>
</gene>
<comment type="function">
    <text evidence="11">Plays a role in repairing double-strand DNA breaks, probably involving stabilizing or processing branched DNA or blocked replication forks.</text>
</comment>
<evidence type="ECO:0000313" key="16">
    <source>
        <dbReference type="Proteomes" id="UP000178254"/>
    </source>
</evidence>
<dbReference type="GO" id="GO:0005829">
    <property type="term" value="C:cytosol"/>
    <property type="evidence" value="ECO:0007669"/>
    <property type="project" value="TreeGrafter"/>
</dbReference>
<evidence type="ECO:0000256" key="2">
    <source>
        <dbReference type="ARBA" id="ARBA00022741"/>
    </source>
</evidence>
<reference evidence="15 16" key="1">
    <citation type="journal article" date="2016" name="Nat. Commun.">
        <title>Thousands of microbial genomes shed light on interconnected biogeochemical processes in an aquifer system.</title>
        <authorList>
            <person name="Anantharaman K."/>
            <person name="Brown C.T."/>
            <person name="Hug L.A."/>
            <person name="Sharon I."/>
            <person name="Castelle C.J."/>
            <person name="Probst A.J."/>
            <person name="Thomas B.C."/>
            <person name="Singh A."/>
            <person name="Wilkins M.J."/>
            <person name="Karaoz U."/>
            <person name="Brodie E.L."/>
            <person name="Williams K.H."/>
            <person name="Hubbard S.S."/>
            <person name="Banfield J.F."/>
        </authorList>
    </citation>
    <scope>NUCLEOTIDE SEQUENCE [LARGE SCALE GENOMIC DNA]</scope>
</reference>
<keyword evidence="1 11" id="KW-0479">Metal-binding</keyword>
<evidence type="ECO:0000256" key="1">
    <source>
        <dbReference type="ARBA" id="ARBA00022723"/>
    </source>
</evidence>
<dbReference type="GO" id="GO:0140664">
    <property type="term" value="F:ATP-dependent DNA damage sensor activity"/>
    <property type="evidence" value="ECO:0007669"/>
    <property type="project" value="InterPro"/>
</dbReference>
<evidence type="ECO:0000256" key="11">
    <source>
        <dbReference type="HAMAP-Rule" id="MF_01498"/>
    </source>
</evidence>
<comment type="function">
    <text evidence="13">DNA-dependent ATPase involved in processing of recombination intermediates, plays a role in repairing DNA breaks. Stimulates the branch migration of RecA-mediated strand transfer reactions, allowing the 3' invading strand to extend heteroduplex DNA faster. Binds ssDNA in the presence of ADP but not other nucleotides, has ATPase activity that is stimulated by ssDNA and various branched DNA structures, but inhibited by SSB. Does not have RecA's homology-searching function.</text>
</comment>
<dbReference type="PANTHER" id="PTHR32472:SF10">
    <property type="entry name" value="DNA REPAIR PROTEIN RADA-LIKE PROTEIN"/>
    <property type="match status" value="1"/>
</dbReference>
<dbReference type="STRING" id="1798709.A2538_00090"/>
<dbReference type="GO" id="GO:0000725">
    <property type="term" value="P:recombinational repair"/>
    <property type="evidence" value="ECO:0007669"/>
    <property type="project" value="UniProtKB-UniRule"/>
</dbReference>
<dbReference type="InterPro" id="IPR004504">
    <property type="entry name" value="DNA_repair_RadA"/>
</dbReference>
<dbReference type="PANTHER" id="PTHR32472">
    <property type="entry name" value="DNA REPAIR PROTEIN RADA"/>
    <property type="match status" value="1"/>
</dbReference>
<keyword evidence="7 11" id="KW-0067">ATP-binding</keyword>
<keyword evidence="5" id="KW-0378">Hydrolase</keyword>
<organism evidence="15 16">
    <name type="scientific">Candidatus Magasanikbacteria bacterium RIFOXYD2_FULL_41_14</name>
    <dbReference type="NCBI Taxonomy" id="1798709"/>
    <lineage>
        <taxon>Bacteria</taxon>
        <taxon>Candidatus Magasanikiibacteriota</taxon>
    </lineage>
</organism>
<keyword evidence="9 11" id="KW-0238">DNA-binding</keyword>
<evidence type="ECO:0000256" key="10">
    <source>
        <dbReference type="ARBA" id="ARBA00023204"/>
    </source>
</evidence>
<dbReference type="Pfam" id="PF18073">
    <property type="entry name" value="Zn_ribbon_LapB"/>
    <property type="match status" value="1"/>
</dbReference>
<dbReference type="Proteomes" id="UP000178254">
    <property type="component" value="Unassembled WGS sequence"/>
</dbReference>
<proteinExistence type="inferred from homology"/>
<keyword evidence="2 11" id="KW-0547">Nucleotide-binding</keyword>
<sequence>MVAKKNTIFVCSNCDAQYQRWVGKCLECGKWSTVAEMQNPNLKLQNNETANATPAAKTVTLAEVEGKNIARVKTSIDELDRVLGGGLVPGSVILLGGEPGIGKSTLALQIAAILSLAPSTRVPLLIPPLSGGENDNASSPNKERAGVGTRVLYLSGEESIGQIKLRAERLKINSPTLLLGNDTNVDAIVASIEEKKPTLAIIDSIQTVSSDEAGGEAGGQAQVRACAAKLMAVAKSGDTAIIIIGQVTKDGNVAGPKTLEHLVDTVLYLEGDKFHEFRILRAVKNRFGSTDEIGVFSMEENGLSEVKNPSAAFLSGRGEPVSGTAVTCIIEGSRPVLVEIQALVTKTNFGYPQRRASGFDLNRLQVLIGVLGRRAGLPLDAYDVFLNVVGGLSVDEPAADLAVILALASAVRDKTLPDGLAAFGEVGLGGEVRPVNQTKKRLEEIKKMGFKFAVSPISADTQKTSELKIAGIKNVREVVEKIVK</sequence>
<dbReference type="GO" id="GO:0016787">
    <property type="term" value="F:hydrolase activity"/>
    <property type="evidence" value="ECO:0007669"/>
    <property type="project" value="UniProtKB-KW"/>
</dbReference>
<evidence type="ECO:0000256" key="6">
    <source>
        <dbReference type="ARBA" id="ARBA00022833"/>
    </source>
</evidence>
<evidence type="ECO:0000256" key="8">
    <source>
        <dbReference type="ARBA" id="ARBA00023016"/>
    </source>
</evidence>
<evidence type="ECO:0000256" key="12">
    <source>
        <dbReference type="NCBIfam" id="TIGR00416"/>
    </source>
</evidence>
<dbReference type="CDD" id="cd01121">
    <property type="entry name" value="RadA_SMS_N"/>
    <property type="match status" value="1"/>
</dbReference>
<keyword evidence="6 13" id="KW-0862">Zinc</keyword>
<dbReference type="InterPro" id="IPR041166">
    <property type="entry name" value="Rubredoxin_2"/>
</dbReference>
<protein>
    <recommendedName>
        <fullName evidence="11 12">DNA repair protein RadA</fullName>
    </recommendedName>
</protein>
<comment type="domain">
    <text evidence="11">The middle region has homology to RecA with ATPase motifs including the RadA KNRFG motif, while the C-terminus is homologous to Lon protease.</text>
</comment>
<dbReference type="PRINTS" id="PR01874">
    <property type="entry name" value="DNAREPAIRADA"/>
</dbReference>
<comment type="similarity">
    <text evidence="11 13">Belongs to the RecA family. RadA subfamily.</text>
</comment>
<dbReference type="HAMAP" id="MF_01498">
    <property type="entry name" value="RadA_bact"/>
    <property type="match status" value="1"/>
</dbReference>
<dbReference type="SMART" id="SM00382">
    <property type="entry name" value="AAA"/>
    <property type="match status" value="1"/>
</dbReference>
<dbReference type="SUPFAM" id="SSF54211">
    <property type="entry name" value="Ribosomal protein S5 domain 2-like"/>
    <property type="match status" value="1"/>
</dbReference>
<evidence type="ECO:0000256" key="4">
    <source>
        <dbReference type="ARBA" id="ARBA00022771"/>
    </source>
</evidence>
<feature type="domain" description="RecA family profile 1" evidence="14">
    <location>
        <begin position="68"/>
        <end position="247"/>
    </location>
</feature>